<dbReference type="AlphaFoldDB" id="A0A914WVR0"/>
<feature type="transmembrane region" description="Helical" evidence="5">
    <location>
        <begin position="55"/>
        <end position="76"/>
    </location>
</feature>
<evidence type="ECO:0000256" key="2">
    <source>
        <dbReference type="ARBA" id="ARBA00022692"/>
    </source>
</evidence>
<dbReference type="WBParaSite" id="PSAMB.scaffold5434size11692.g26616.t1">
    <property type="protein sequence ID" value="PSAMB.scaffold5434size11692.g26616.t1"/>
    <property type="gene ID" value="PSAMB.scaffold5434size11692.g26616"/>
</dbReference>
<dbReference type="GO" id="GO:0012505">
    <property type="term" value="C:endomembrane system"/>
    <property type="evidence" value="ECO:0007669"/>
    <property type="project" value="UniProtKB-SubCell"/>
</dbReference>
<reference evidence="8" key="1">
    <citation type="submission" date="2022-11" db="UniProtKB">
        <authorList>
            <consortium name="WormBaseParasite"/>
        </authorList>
    </citation>
    <scope>IDENTIFICATION</scope>
</reference>
<keyword evidence="4 5" id="KW-0472">Membrane</keyword>
<evidence type="ECO:0000256" key="5">
    <source>
        <dbReference type="SAM" id="Phobius"/>
    </source>
</evidence>
<evidence type="ECO:0000256" key="3">
    <source>
        <dbReference type="ARBA" id="ARBA00022989"/>
    </source>
</evidence>
<dbReference type="InterPro" id="IPR054291">
    <property type="entry name" value="DUF7027"/>
</dbReference>
<dbReference type="InterPro" id="IPR051115">
    <property type="entry name" value="LAPTM_transporter"/>
</dbReference>
<feature type="transmembrane region" description="Helical" evidence="5">
    <location>
        <begin position="88"/>
        <end position="107"/>
    </location>
</feature>
<dbReference type="PANTHER" id="PTHR12479">
    <property type="entry name" value="LYSOSOMAL-ASSOCIATED TRANSMEMBRANE PROTEIN"/>
    <property type="match status" value="1"/>
</dbReference>
<accession>A0A914WVR0</accession>
<feature type="transmembrane region" description="Helical" evidence="5">
    <location>
        <begin position="127"/>
        <end position="153"/>
    </location>
</feature>
<comment type="subcellular location">
    <subcellularLocation>
        <location evidence="1">Endomembrane system</location>
        <topology evidence="1">Multi-pass membrane protein</topology>
    </subcellularLocation>
</comment>
<name>A0A914WVR0_9BILA</name>
<organism evidence="7 8">
    <name type="scientific">Plectus sambesii</name>
    <dbReference type="NCBI Taxonomy" id="2011161"/>
    <lineage>
        <taxon>Eukaryota</taxon>
        <taxon>Metazoa</taxon>
        <taxon>Ecdysozoa</taxon>
        <taxon>Nematoda</taxon>
        <taxon>Chromadorea</taxon>
        <taxon>Plectida</taxon>
        <taxon>Plectina</taxon>
        <taxon>Plectoidea</taxon>
        <taxon>Plectidae</taxon>
        <taxon>Plectus</taxon>
    </lineage>
</organism>
<dbReference type="Pfam" id="PF22954">
    <property type="entry name" value="DUF7027"/>
    <property type="match status" value="1"/>
</dbReference>
<evidence type="ECO:0000259" key="6">
    <source>
        <dbReference type="Pfam" id="PF22954"/>
    </source>
</evidence>
<protein>
    <recommendedName>
        <fullName evidence="6">DUF7027 domain-containing protein</fullName>
    </recommendedName>
</protein>
<feature type="transmembrane region" description="Helical" evidence="5">
    <location>
        <begin position="21"/>
        <end position="43"/>
    </location>
</feature>
<keyword evidence="3 5" id="KW-1133">Transmembrane helix</keyword>
<keyword evidence="7" id="KW-1185">Reference proteome</keyword>
<dbReference type="PANTHER" id="PTHR12479:SF10">
    <property type="entry name" value="LYSOSOMAL-ASSOCIATED TRANSMEMBRANE PROTEIN"/>
    <property type="match status" value="1"/>
</dbReference>
<evidence type="ECO:0000256" key="4">
    <source>
        <dbReference type="ARBA" id="ARBA00023136"/>
    </source>
</evidence>
<keyword evidence="2 5" id="KW-0812">Transmembrane</keyword>
<evidence type="ECO:0000313" key="7">
    <source>
        <dbReference type="Proteomes" id="UP000887566"/>
    </source>
</evidence>
<dbReference type="Proteomes" id="UP000887566">
    <property type="component" value="Unplaced"/>
</dbReference>
<dbReference type="GO" id="GO:0005765">
    <property type="term" value="C:lysosomal membrane"/>
    <property type="evidence" value="ECO:0007669"/>
    <property type="project" value="TreeGrafter"/>
</dbReference>
<sequence length="181" mass="20100">MDFNPNHPKWQCCCCHLASGLKILGVVEVTIASAVMALLVLMLTSDSKLMHPWTVFTGVALCLAVIVSSALLIVGIQKKNGQLLYPTLVVKGICIVVAHCLVAFNVLRPYQTEEARTTEQTPEDKPGITRLVFAIFVVMFVSVGIIYTMYLVVHCMRYLHGARRLEERRASVVHASQIIFE</sequence>
<evidence type="ECO:0000256" key="1">
    <source>
        <dbReference type="ARBA" id="ARBA00004127"/>
    </source>
</evidence>
<feature type="domain" description="DUF7027" evidence="6">
    <location>
        <begin position="19"/>
        <end position="113"/>
    </location>
</feature>
<proteinExistence type="predicted"/>
<evidence type="ECO:0000313" key="8">
    <source>
        <dbReference type="WBParaSite" id="PSAMB.scaffold5434size11692.g26616.t1"/>
    </source>
</evidence>